<dbReference type="AlphaFoldDB" id="A0AAV3P9J9"/>
<protein>
    <submittedName>
        <fullName evidence="1">Uncharacterized protein</fullName>
    </submittedName>
</protein>
<gene>
    <name evidence="1" type="ORF">LIER_07315</name>
</gene>
<evidence type="ECO:0000313" key="2">
    <source>
        <dbReference type="Proteomes" id="UP001454036"/>
    </source>
</evidence>
<dbReference type="Proteomes" id="UP001454036">
    <property type="component" value="Unassembled WGS sequence"/>
</dbReference>
<comment type="caution">
    <text evidence="1">The sequence shown here is derived from an EMBL/GenBank/DDBJ whole genome shotgun (WGS) entry which is preliminary data.</text>
</comment>
<accession>A0AAV3P9J9</accession>
<organism evidence="1 2">
    <name type="scientific">Lithospermum erythrorhizon</name>
    <name type="common">Purple gromwell</name>
    <name type="synonym">Lithospermum officinale var. erythrorhizon</name>
    <dbReference type="NCBI Taxonomy" id="34254"/>
    <lineage>
        <taxon>Eukaryota</taxon>
        <taxon>Viridiplantae</taxon>
        <taxon>Streptophyta</taxon>
        <taxon>Embryophyta</taxon>
        <taxon>Tracheophyta</taxon>
        <taxon>Spermatophyta</taxon>
        <taxon>Magnoliopsida</taxon>
        <taxon>eudicotyledons</taxon>
        <taxon>Gunneridae</taxon>
        <taxon>Pentapetalae</taxon>
        <taxon>asterids</taxon>
        <taxon>lamiids</taxon>
        <taxon>Boraginales</taxon>
        <taxon>Boraginaceae</taxon>
        <taxon>Boraginoideae</taxon>
        <taxon>Lithospermeae</taxon>
        <taxon>Lithospermum</taxon>
    </lineage>
</organism>
<dbReference type="EMBL" id="BAABME010001116">
    <property type="protein sequence ID" value="GAA0147671.1"/>
    <property type="molecule type" value="Genomic_DNA"/>
</dbReference>
<proteinExistence type="predicted"/>
<keyword evidence="2" id="KW-1185">Reference proteome</keyword>
<reference evidence="1 2" key="1">
    <citation type="submission" date="2024-01" db="EMBL/GenBank/DDBJ databases">
        <title>The complete chloroplast genome sequence of Lithospermum erythrorhizon: insights into the phylogenetic relationship among Boraginaceae species and the maternal lineages of purple gromwells.</title>
        <authorList>
            <person name="Okada T."/>
            <person name="Watanabe K."/>
        </authorList>
    </citation>
    <scope>NUCLEOTIDE SEQUENCE [LARGE SCALE GENOMIC DNA]</scope>
</reference>
<evidence type="ECO:0000313" key="1">
    <source>
        <dbReference type="EMBL" id="GAA0147671.1"/>
    </source>
</evidence>
<name>A0AAV3P9J9_LITER</name>
<sequence length="123" mass="14039">MIRWRRGFMAHGEREFGFIEYDMSANNDFTINSVVAFIASMIRGIVKEHTWGGSRLKFVNSGGGEERITETSKNTEVVICRLFVIEVVKWGMNGQSLVRKDIKKIRGRLKSMVLEVGVLQLET</sequence>